<dbReference type="GO" id="GO:0004803">
    <property type="term" value="F:transposase activity"/>
    <property type="evidence" value="ECO:0007669"/>
    <property type="project" value="InterPro"/>
</dbReference>
<dbReference type="GO" id="GO:0003677">
    <property type="term" value="F:DNA binding"/>
    <property type="evidence" value="ECO:0007669"/>
    <property type="project" value="InterPro"/>
</dbReference>
<protein>
    <recommendedName>
        <fullName evidence="1">Transposase IS4-like domain-containing protein</fullName>
    </recommendedName>
</protein>
<dbReference type="eggNOG" id="COG3039">
    <property type="taxonomic scope" value="Bacteria"/>
</dbReference>
<reference evidence="3" key="2">
    <citation type="submission" date="2011-06" db="EMBL/GenBank/DDBJ databases">
        <title>The complete genome sequence of Alicyclobacillus acidocaldarius sp. Tc-4-1.</title>
        <authorList>
            <person name="Chen Y."/>
            <person name="He Y."/>
            <person name="Dong Z."/>
            <person name="Hu S."/>
        </authorList>
    </citation>
    <scope>NUCLEOTIDE SEQUENCE [LARGE SCALE GENOMIC DNA]</scope>
    <source>
        <strain evidence="3">Tc-4-1</strain>
    </source>
</reference>
<evidence type="ECO:0000313" key="2">
    <source>
        <dbReference type="EMBL" id="AEJ43371.1"/>
    </source>
</evidence>
<dbReference type="Proteomes" id="UP000000292">
    <property type="component" value="Chromosome"/>
</dbReference>
<name>F8IIN9_ALIAT</name>
<dbReference type="KEGG" id="aad:TC41_1435"/>
<proteinExistence type="predicted"/>
<dbReference type="RefSeq" id="WP_014464245.1">
    <property type="nucleotide sequence ID" value="NC_017167.1"/>
</dbReference>
<gene>
    <name evidence="2" type="ordered locus">TC41_1435</name>
</gene>
<dbReference type="HOGENOM" id="CLU_1782779_0_0_9"/>
<sequence>MDASGIVTSVQILSGNEHEGEHLPELLEQDVRKGHRFTSVVADKGYDSIGNRNAIRSHGAKPEIPSRNAGVLAKTRFRYRPRKDTFVCPGRKETSGKRLSKAGFCTTFANRLPNCPLKPRVWERRKPGSECISATGFGSPCQHRL</sequence>
<dbReference type="Pfam" id="PF01609">
    <property type="entry name" value="DDE_Tnp_1"/>
    <property type="match status" value="1"/>
</dbReference>
<dbReference type="AlphaFoldDB" id="F8IIN9"/>
<dbReference type="STRING" id="1048834.TC41_1435"/>
<dbReference type="InterPro" id="IPR002559">
    <property type="entry name" value="Transposase_11"/>
</dbReference>
<dbReference type="GO" id="GO:0006313">
    <property type="term" value="P:DNA transposition"/>
    <property type="evidence" value="ECO:0007669"/>
    <property type="project" value="InterPro"/>
</dbReference>
<reference evidence="2 3" key="1">
    <citation type="journal article" date="2011" name="J. Bacteriol.">
        <title>Complete Genome Sequence of Alicyclobacillus acidocaldarius Strain Tc-4-1.</title>
        <authorList>
            <person name="Chen Y."/>
            <person name="He Y."/>
            <person name="Zhang B."/>
            <person name="Yang J."/>
            <person name="Li W."/>
            <person name="Dong Z."/>
            <person name="Hu S."/>
        </authorList>
    </citation>
    <scope>NUCLEOTIDE SEQUENCE [LARGE SCALE GENOMIC DNA]</scope>
    <source>
        <strain evidence="2 3">Tc-4-1</strain>
    </source>
</reference>
<feature type="domain" description="Transposase IS4-like" evidence="1">
    <location>
        <begin position="4"/>
        <end position="82"/>
    </location>
</feature>
<organism evidence="2 3">
    <name type="scientific">Alicyclobacillus acidocaldarius (strain Tc-4-1)</name>
    <name type="common">Bacillus acidocaldarius</name>
    <dbReference type="NCBI Taxonomy" id="1048834"/>
    <lineage>
        <taxon>Bacteria</taxon>
        <taxon>Bacillati</taxon>
        <taxon>Bacillota</taxon>
        <taxon>Bacilli</taxon>
        <taxon>Bacillales</taxon>
        <taxon>Alicyclobacillaceae</taxon>
        <taxon>Alicyclobacillus</taxon>
    </lineage>
</organism>
<accession>F8IIN9</accession>
<evidence type="ECO:0000259" key="1">
    <source>
        <dbReference type="Pfam" id="PF01609"/>
    </source>
</evidence>
<evidence type="ECO:0000313" key="3">
    <source>
        <dbReference type="Proteomes" id="UP000000292"/>
    </source>
</evidence>
<dbReference type="EMBL" id="CP002902">
    <property type="protein sequence ID" value="AEJ43371.1"/>
    <property type="molecule type" value="Genomic_DNA"/>
</dbReference>